<gene>
    <name evidence="2" type="ORF">PGQ11_010205</name>
</gene>
<accession>A0ABR2I955</accession>
<dbReference type="Proteomes" id="UP001390339">
    <property type="component" value="Unassembled WGS sequence"/>
</dbReference>
<sequence>MSRRGSLPRAETSWRHLVIVEVCAKRSRITTSCQSISFQPSSTVQVAPRRLADDRTPDCRISDYRIPVRDALVAVEKERRSRASGVNPLPRTPRQPRQPRQSQPGRLATEPALPSHRSRSAYEQAAARQNAVIAARPPWDDREKKRVRFSPIETIWY</sequence>
<evidence type="ECO:0000313" key="3">
    <source>
        <dbReference type="Proteomes" id="UP001390339"/>
    </source>
</evidence>
<proteinExistence type="predicted"/>
<organism evidence="2 3">
    <name type="scientific">Apiospora arundinis</name>
    <dbReference type="NCBI Taxonomy" id="335852"/>
    <lineage>
        <taxon>Eukaryota</taxon>
        <taxon>Fungi</taxon>
        <taxon>Dikarya</taxon>
        <taxon>Ascomycota</taxon>
        <taxon>Pezizomycotina</taxon>
        <taxon>Sordariomycetes</taxon>
        <taxon>Xylariomycetidae</taxon>
        <taxon>Amphisphaeriales</taxon>
        <taxon>Apiosporaceae</taxon>
        <taxon>Apiospora</taxon>
    </lineage>
</organism>
<name>A0ABR2I955_9PEZI</name>
<evidence type="ECO:0000256" key="1">
    <source>
        <dbReference type="SAM" id="MobiDB-lite"/>
    </source>
</evidence>
<dbReference type="EMBL" id="JAPCWZ010000006">
    <property type="protein sequence ID" value="KAK8859471.1"/>
    <property type="molecule type" value="Genomic_DNA"/>
</dbReference>
<evidence type="ECO:0000313" key="2">
    <source>
        <dbReference type="EMBL" id="KAK8859471.1"/>
    </source>
</evidence>
<feature type="compositionally biased region" description="Low complexity" evidence="1">
    <location>
        <begin position="124"/>
        <end position="136"/>
    </location>
</feature>
<reference evidence="2 3" key="1">
    <citation type="journal article" date="2024" name="IMA Fungus">
        <title>Apiospora arundinis, a panoply of carbohydrate-active enzymes and secondary metabolites.</title>
        <authorList>
            <person name="Sorensen T."/>
            <person name="Petersen C."/>
            <person name="Muurmann A.T."/>
            <person name="Christiansen J.V."/>
            <person name="Brundto M.L."/>
            <person name="Overgaard C.K."/>
            <person name="Boysen A.T."/>
            <person name="Wollenberg R.D."/>
            <person name="Larsen T.O."/>
            <person name="Sorensen J.L."/>
            <person name="Nielsen K.L."/>
            <person name="Sondergaard T.E."/>
        </authorList>
    </citation>
    <scope>NUCLEOTIDE SEQUENCE [LARGE SCALE GENOMIC DNA]</scope>
    <source>
        <strain evidence="2 3">AAU 773</strain>
    </source>
</reference>
<keyword evidence="3" id="KW-1185">Reference proteome</keyword>
<protein>
    <submittedName>
        <fullName evidence="2">Uncharacterized protein</fullName>
    </submittedName>
</protein>
<comment type="caution">
    <text evidence="2">The sequence shown here is derived from an EMBL/GenBank/DDBJ whole genome shotgun (WGS) entry which is preliminary data.</text>
</comment>
<feature type="region of interest" description="Disordered" evidence="1">
    <location>
        <begin position="76"/>
        <end position="144"/>
    </location>
</feature>